<dbReference type="Gene3D" id="3.40.50.720">
    <property type="entry name" value="NAD(P)-binding Rossmann-like Domain"/>
    <property type="match status" value="1"/>
</dbReference>
<dbReference type="InterPro" id="IPR036291">
    <property type="entry name" value="NAD(P)-bd_dom_sf"/>
</dbReference>
<dbReference type="NCBIfam" id="NF004196">
    <property type="entry name" value="PRK05650.1"/>
    <property type="match status" value="1"/>
</dbReference>
<dbReference type="RefSeq" id="WP_090291318.1">
    <property type="nucleotide sequence ID" value="NZ_BMNU01000007.1"/>
</dbReference>
<dbReference type="EMBL" id="LT629800">
    <property type="protein sequence ID" value="SDU96152.1"/>
    <property type="molecule type" value="Genomic_DNA"/>
</dbReference>
<keyword evidence="2" id="KW-0560">Oxidoreductase</keyword>
<proteinExistence type="inferred from homology"/>
<dbReference type="Proteomes" id="UP000325296">
    <property type="component" value="Unassembled WGS sequence"/>
</dbReference>
<evidence type="ECO:0000313" key="4">
    <source>
        <dbReference type="EMBL" id="KAA2230473.1"/>
    </source>
</evidence>
<protein>
    <submittedName>
        <fullName evidence="4">SDR family oxidoreductase</fullName>
    </submittedName>
    <submittedName>
        <fullName evidence="5">Short-chain dehydrogenase</fullName>
    </submittedName>
</protein>
<evidence type="ECO:0000256" key="1">
    <source>
        <dbReference type="ARBA" id="ARBA00006484"/>
    </source>
</evidence>
<dbReference type="PANTHER" id="PTHR44196:SF1">
    <property type="entry name" value="DEHYDROGENASE_REDUCTASE SDR FAMILY MEMBER 7B"/>
    <property type="match status" value="1"/>
</dbReference>
<evidence type="ECO:0000256" key="3">
    <source>
        <dbReference type="RuleBase" id="RU000363"/>
    </source>
</evidence>
<dbReference type="GO" id="GO:0016491">
    <property type="term" value="F:oxidoreductase activity"/>
    <property type="evidence" value="ECO:0007669"/>
    <property type="project" value="UniProtKB-KW"/>
</dbReference>
<sequence>MNNRVFITGGASGLGQALALHYARDGWDVCIADLNDVRGKVTSRLLKAHGGKVLYFHADVTIEADLQRIADALRVQWNGLDLLINNAGVAQLGAIDKVTLSDWEWILNINVLGVVRGCKVFTPIFKKQGHGQILNIASMACLLDVPLMASYNASKAAVVALSTTLDQELMQYGIRVSVACPSFFHSNLDESVRSTDLGTKRLMDKLSARGELGADEVAERIVKGVTSSQTYIFPHIKGECMWLAKRYLPHRWFSRIFQYYVKRMLPKPAALSQD</sequence>
<dbReference type="CDD" id="cd05233">
    <property type="entry name" value="SDR_c"/>
    <property type="match status" value="1"/>
</dbReference>
<reference evidence="5 6" key="1">
    <citation type="submission" date="2016-10" db="EMBL/GenBank/DDBJ databases">
        <authorList>
            <person name="Varghese N."/>
            <person name="Submissions S."/>
        </authorList>
    </citation>
    <scope>NUCLEOTIDE SEQUENCE [LARGE SCALE GENOMIC DNA]</scope>
    <source>
        <strain evidence="5 6">BS2771</strain>
    </source>
</reference>
<dbReference type="SUPFAM" id="SSF51735">
    <property type="entry name" value="NAD(P)-binding Rossmann-fold domains"/>
    <property type="match status" value="1"/>
</dbReference>
<dbReference type="PRINTS" id="PR00081">
    <property type="entry name" value="GDHRDH"/>
</dbReference>
<comment type="similarity">
    <text evidence="1 3">Belongs to the short-chain dehydrogenases/reductases (SDR) family.</text>
</comment>
<dbReference type="Proteomes" id="UP000199620">
    <property type="component" value="Chromosome I"/>
</dbReference>
<evidence type="ECO:0000313" key="5">
    <source>
        <dbReference type="EMBL" id="SDU96152.1"/>
    </source>
</evidence>
<dbReference type="PANTHER" id="PTHR44196">
    <property type="entry name" value="DEHYDROGENASE/REDUCTASE SDR FAMILY MEMBER 7B"/>
    <property type="match status" value="1"/>
</dbReference>
<dbReference type="EMBL" id="VUOL01000005">
    <property type="protein sequence ID" value="KAA2230473.1"/>
    <property type="molecule type" value="Genomic_DNA"/>
</dbReference>
<keyword evidence="6" id="KW-1185">Reference proteome</keyword>
<evidence type="ECO:0000313" key="7">
    <source>
        <dbReference type="Proteomes" id="UP000325296"/>
    </source>
</evidence>
<dbReference type="PRINTS" id="PR00080">
    <property type="entry name" value="SDRFAMILY"/>
</dbReference>
<accession>A0A5B2UTK8</accession>
<evidence type="ECO:0000256" key="2">
    <source>
        <dbReference type="ARBA" id="ARBA00023002"/>
    </source>
</evidence>
<dbReference type="OrthoDB" id="4690547at2"/>
<name>A0A5B2UTK8_9PSED</name>
<dbReference type="Pfam" id="PF00106">
    <property type="entry name" value="adh_short"/>
    <property type="match status" value="1"/>
</dbReference>
<gene>
    <name evidence="4" type="ORF">F1720_10805</name>
    <name evidence="5" type="ORF">SAMN04490181_2210</name>
</gene>
<dbReference type="InterPro" id="IPR002347">
    <property type="entry name" value="SDR_fam"/>
</dbReference>
<dbReference type="GO" id="GO:0016020">
    <property type="term" value="C:membrane"/>
    <property type="evidence" value="ECO:0007669"/>
    <property type="project" value="TreeGrafter"/>
</dbReference>
<reference evidence="4 7" key="2">
    <citation type="submission" date="2019-09" db="EMBL/GenBank/DDBJ databases">
        <title>Draft genome sequence of Pseudomonas brenneri CCUG 51514(T).</title>
        <authorList>
            <person name="Tunovic T."/>
            <person name="Pineiro-Iglesias B."/>
            <person name="Unosson C."/>
            <person name="Inganas E."/>
            <person name="Ohlen M."/>
            <person name="Cardew S."/>
            <person name="Jensie-Markopoulos S."/>
            <person name="Salva-Serra F."/>
            <person name="Jaen-Luchoro D."/>
            <person name="Svensson-Stadler L."/>
            <person name="Chun J."/>
            <person name="Moore E."/>
        </authorList>
    </citation>
    <scope>NUCLEOTIDE SEQUENCE [LARGE SCALE GENOMIC DNA]</scope>
    <source>
        <strain evidence="4 7">CCUG 51514</strain>
    </source>
</reference>
<organism evidence="4 7">
    <name type="scientific">Pseudomonas brenneri</name>
    <dbReference type="NCBI Taxonomy" id="129817"/>
    <lineage>
        <taxon>Bacteria</taxon>
        <taxon>Pseudomonadati</taxon>
        <taxon>Pseudomonadota</taxon>
        <taxon>Gammaproteobacteria</taxon>
        <taxon>Pseudomonadales</taxon>
        <taxon>Pseudomonadaceae</taxon>
        <taxon>Pseudomonas</taxon>
    </lineage>
</organism>
<evidence type="ECO:0000313" key="6">
    <source>
        <dbReference type="Proteomes" id="UP000199620"/>
    </source>
</evidence>
<dbReference type="AlphaFoldDB" id="A0A5B2UTK8"/>